<protein>
    <recommendedName>
        <fullName evidence="3">F-box domain-containing protein</fullName>
    </recommendedName>
</protein>
<dbReference type="AlphaFoldDB" id="A0A0D9X4C4"/>
<reference evidence="1" key="3">
    <citation type="submission" date="2015-04" db="UniProtKB">
        <authorList>
            <consortium name="EnsemblPlants"/>
        </authorList>
    </citation>
    <scope>IDENTIFICATION</scope>
</reference>
<dbReference type="InterPro" id="IPR032675">
    <property type="entry name" value="LRR_dom_sf"/>
</dbReference>
<proteinExistence type="predicted"/>
<dbReference type="PANTHER" id="PTHR34223">
    <property type="entry name" value="OS11G0201299 PROTEIN"/>
    <property type="match status" value="1"/>
</dbReference>
<dbReference type="Gramene" id="LPERR08G02890.1">
    <property type="protein sequence ID" value="LPERR08G02890.1"/>
    <property type="gene ID" value="LPERR08G02890"/>
</dbReference>
<dbReference type="SUPFAM" id="SSF52047">
    <property type="entry name" value="RNI-like"/>
    <property type="match status" value="1"/>
</dbReference>
<keyword evidence="2" id="KW-1185">Reference proteome</keyword>
<dbReference type="STRING" id="77586.A0A0D9X4C4"/>
<dbReference type="InterPro" id="IPR053197">
    <property type="entry name" value="F-box_SCFL_complex_component"/>
</dbReference>
<name>A0A0D9X4C4_9ORYZ</name>
<sequence length="241" mass="27057">MPIIQQFSPVAGMSTSNNEENALDRLSDLPDMLLRKIMFYLTAQEAQHEKFLDNLLLHCRPVALDARWVSATCNQSDDSLDYSDIHPWIRHALRSNAWALGIMEHSGTNLLSIDGYPFPFTSIHLCILHLCHFSIDDSSVKKLSSGCPVLEDLELKSCAINVTMFSNTTLKSLLINSTQNTEHLPNQFEHLVIDMPNLVILHLDEIPKRTIQFVDVSLVNKAGTPASGCKQSWNRTPPPSH</sequence>
<dbReference type="PANTHER" id="PTHR34223:SF14">
    <property type="entry name" value="OS08G0149100 PROTEIN"/>
    <property type="match status" value="1"/>
</dbReference>
<dbReference type="eggNOG" id="ENOG502RYTW">
    <property type="taxonomic scope" value="Eukaryota"/>
</dbReference>
<accession>A0A0D9X4C4</accession>
<reference evidence="1 2" key="1">
    <citation type="submission" date="2012-08" db="EMBL/GenBank/DDBJ databases">
        <title>Oryza genome evolution.</title>
        <authorList>
            <person name="Wing R.A."/>
        </authorList>
    </citation>
    <scope>NUCLEOTIDE SEQUENCE</scope>
</reference>
<dbReference type="Gene3D" id="3.80.10.10">
    <property type="entry name" value="Ribonuclease Inhibitor"/>
    <property type="match status" value="1"/>
</dbReference>
<evidence type="ECO:0000313" key="2">
    <source>
        <dbReference type="Proteomes" id="UP000032180"/>
    </source>
</evidence>
<dbReference type="Proteomes" id="UP000032180">
    <property type="component" value="Chromosome 8"/>
</dbReference>
<evidence type="ECO:0008006" key="3">
    <source>
        <dbReference type="Google" id="ProtNLM"/>
    </source>
</evidence>
<reference evidence="2" key="2">
    <citation type="submission" date="2013-12" db="EMBL/GenBank/DDBJ databases">
        <authorList>
            <person name="Yu Y."/>
            <person name="Lee S."/>
            <person name="de Baynast K."/>
            <person name="Wissotski M."/>
            <person name="Liu L."/>
            <person name="Talag J."/>
            <person name="Goicoechea J."/>
            <person name="Angelova A."/>
            <person name="Jetty R."/>
            <person name="Kudrna D."/>
            <person name="Golser W."/>
            <person name="Rivera L."/>
            <person name="Zhang J."/>
            <person name="Wing R."/>
        </authorList>
    </citation>
    <scope>NUCLEOTIDE SEQUENCE</scope>
</reference>
<dbReference type="EnsemblPlants" id="LPERR08G02890.1">
    <property type="protein sequence ID" value="LPERR08G02890.1"/>
    <property type="gene ID" value="LPERR08G02890"/>
</dbReference>
<organism evidence="1 2">
    <name type="scientific">Leersia perrieri</name>
    <dbReference type="NCBI Taxonomy" id="77586"/>
    <lineage>
        <taxon>Eukaryota</taxon>
        <taxon>Viridiplantae</taxon>
        <taxon>Streptophyta</taxon>
        <taxon>Embryophyta</taxon>
        <taxon>Tracheophyta</taxon>
        <taxon>Spermatophyta</taxon>
        <taxon>Magnoliopsida</taxon>
        <taxon>Liliopsida</taxon>
        <taxon>Poales</taxon>
        <taxon>Poaceae</taxon>
        <taxon>BOP clade</taxon>
        <taxon>Oryzoideae</taxon>
        <taxon>Oryzeae</taxon>
        <taxon>Oryzinae</taxon>
        <taxon>Leersia</taxon>
    </lineage>
</organism>
<dbReference type="HOGENOM" id="CLU_003068_0_0_1"/>
<evidence type="ECO:0000313" key="1">
    <source>
        <dbReference type="EnsemblPlants" id="LPERR08G02890.1"/>
    </source>
</evidence>